<evidence type="ECO:0000256" key="1">
    <source>
        <dbReference type="ARBA" id="ARBA00009431"/>
    </source>
</evidence>
<feature type="region of interest" description="Disordered" evidence="8">
    <location>
        <begin position="1"/>
        <end position="38"/>
    </location>
</feature>
<keyword evidence="7" id="KW-0325">Glycoprotein</keyword>
<organism evidence="10">
    <name type="scientific">Brassica oleracea</name>
    <name type="common">Wild cabbage</name>
    <dbReference type="NCBI Taxonomy" id="3712"/>
    <lineage>
        <taxon>Eukaryota</taxon>
        <taxon>Viridiplantae</taxon>
        <taxon>Streptophyta</taxon>
        <taxon>Embryophyta</taxon>
        <taxon>Tracheophyta</taxon>
        <taxon>Spermatophyta</taxon>
        <taxon>Magnoliopsida</taxon>
        <taxon>eudicotyledons</taxon>
        <taxon>Gunneridae</taxon>
        <taxon>Pentapetalae</taxon>
        <taxon>rosids</taxon>
        <taxon>malvids</taxon>
        <taxon>Brassicales</taxon>
        <taxon>Brassicaceae</taxon>
        <taxon>Brassiceae</taxon>
        <taxon>Brassica</taxon>
    </lineage>
</organism>
<evidence type="ECO:0000256" key="3">
    <source>
        <dbReference type="ARBA" id="ARBA00022645"/>
    </source>
</evidence>
<dbReference type="GO" id="GO:0004185">
    <property type="term" value="F:serine-type carboxypeptidase activity"/>
    <property type="evidence" value="ECO:0007669"/>
    <property type="project" value="InterPro"/>
</dbReference>
<sequence>MTPALSVVSGEKKEEPDTKAVGSSAAGDDVSSPVDDVQKKIRHAERFGVSVKLTEEEKRNSRAEMLKAIGDVGPVVDAGGIIASSSSPDLESVGEAIVLDGIVSSPLRRPHALKKQWEDLGSQIKNFDCSEFPTRIAGEIKSFSTEGWVAPKLSKRMDKFMLYLLTAGKKALADGGVTSDEVMAEFNKVKCGVLIGSVMGGMKVFNDAIVSAEDLLQEDESFLCTFRHNKHGFCYAFYKFVLGSFYYLSYKFVDIWWEMELLILCSMVTETEAACKGKYYDDNGTYISDECSHKIGKVIDALGLIDPSNILEPCNVQASSMSHIAIGSLPVRKKMFRREWPLGILPSWSEFISTSDIPCLENKILCGAIATPMAFLRPPLVATTWLNYPAARKAVHAKEKSKIGRWELCANASKYQTDAGSISNSIEISLSAAIVLSFLGTNKIVRYTGSETWTNSMGYKVVDGWRQWMSNDQVAGYTRGYANNLTFLKIKGAGHFVPEVKPREALDFYRRFLAGEKIKTFLMFGPSFVITLITKHVFLIKFESSH</sequence>
<dbReference type="InterPro" id="IPR000794">
    <property type="entry name" value="Beta-ketoacyl_synthase"/>
</dbReference>
<dbReference type="AlphaFoldDB" id="A0A3P6FRQ2"/>
<proteinExistence type="inferred from homology"/>
<dbReference type="GO" id="GO:0009570">
    <property type="term" value="C:chloroplast stroma"/>
    <property type="evidence" value="ECO:0007669"/>
    <property type="project" value="TreeGrafter"/>
</dbReference>
<evidence type="ECO:0000256" key="6">
    <source>
        <dbReference type="ARBA" id="ARBA00022801"/>
    </source>
</evidence>
<evidence type="ECO:0000256" key="7">
    <source>
        <dbReference type="ARBA" id="ARBA00023180"/>
    </source>
</evidence>
<reference evidence="10" key="1">
    <citation type="submission" date="2018-11" db="EMBL/GenBank/DDBJ databases">
        <authorList>
            <consortium name="Genoscope - CEA"/>
            <person name="William W."/>
        </authorList>
    </citation>
    <scope>NUCLEOTIDE SEQUENCE</scope>
</reference>
<evidence type="ECO:0000256" key="4">
    <source>
        <dbReference type="ARBA" id="ARBA00022670"/>
    </source>
</evidence>
<dbReference type="SUPFAM" id="SSF53901">
    <property type="entry name" value="Thiolase-like"/>
    <property type="match status" value="1"/>
</dbReference>
<dbReference type="EMBL" id="LR031878">
    <property type="protein sequence ID" value="VDD50574.1"/>
    <property type="molecule type" value="Genomic_DNA"/>
</dbReference>
<evidence type="ECO:0000313" key="10">
    <source>
        <dbReference type="EMBL" id="VDD50574.1"/>
    </source>
</evidence>
<dbReference type="PANTHER" id="PTHR11712:SF332">
    <property type="entry name" value="3-OXOACYL-[ACYL-CARRIER-PROTEIN] SYNTHASE II, CHLOROPLASTIC"/>
    <property type="match status" value="1"/>
</dbReference>
<dbReference type="GO" id="GO:0006508">
    <property type="term" value="P:proteolysis"/>
    <property type="evidence" value="ECO:0007669"/>
    <property type="project" value="UniProtKB-KW"/>
</dbReference>
<dbReference type="Pfam" id="PF00450">
    <property type="entry name" value="Peptidase_S10"/>
    <property type="match status" value="1"/>
</dbReference>
<dbReference type="Gene3D" id="3.40.47.10">
    <property type="match status" value="1"/>
</dbReference>
<evidence type="ECO:0000256" key="5">
    <source>
        <dbReference type="ARBA" id="ARBA00022679"/>
    </source>
</evidence>
<dbReference type="InterPro" id="IPR014030">
    <property type="entry name" value="Ketoacyl_synth_N"/>
</dbReference>
<dbReference type="GO" id="GO:0004315">
    <property type="term" value="F:3-oxoacyl-[acyl-carrier-protein] synthase activity"/>
    <property type="evidence" value="ECO:0007669"/>
    <property type="project" value="UniProtKB-EC"/>
</dbReference>
<feature type="domain" description="Beta-ketoacyl synthase-like N-terminal" evidence="9">
    <location>
        <begin position="127"/>
        <end position="211"/>
    </location>
</feature>
<keyword evidence="4" id="KW-0645">Protease</keyword>
<keyword evidence="5" id="KW-0808">Transferase</keyword>
<protein>
    <recommendedName>
        <fullName evidence="2">beta-ketoacyl-[acyl-carrier-protein] synthase I</fullName>
        <ecNumber evidence="2">2.3.1.41</ecNumber>
    </recommendedName>
</protein>
<keyword evidence="3" id="KW-0121">Carboxypeptidase</keyword>
<evidence type="ECO:0000256" key="8">
    <source>
        <dbReference type="SAM" id="MobiDB-lite"/>
    </source>
</evidence>
<dbReference type="Pfam" id="PF00109">
    <property type="entry name" value="ketoacyl-synt"/>
    <property type="match status" value="1"/>
</dbReference>
<dbReference type="GO" id="GO:0006633">
    <property type="term" value="P:fatty acid biosynthetic process"/>
    <property type="evidence" value="ECO:0007669"/>
    <property type="project" value="TreeGrafter"/>
</dbReference>
<name>A0A3P6FRQ2_BRAOL</name>
<dbReference type="Gene3D" id="3.40.50.12670">
    <property type="match status" value="1"/>
</dbReference>
<evidence type="ECO:0000256" key="2">
    <source>
        <dbReference type="ARBA" id="ARBA00013191"/>
    </source>
</evidence>
<dbReference type="InterPro" id="IPR001563">
    <property type="entry name" value="Peptidase_S10"/>
</dbReference>
<dbReference type="InterPro" id="IPR016039">
    <property type="entry name" value="Thiolase-like"/>
</dbReference>
<dbReference type="InterPro" id="IPR033124">
    <property type="entry name" value="Ser_caboxypep_his_AS"/>
</dbReference>
<dbReference type="GO" id="GO:0005739">
    <property type="term" value="C:mitochondrion"/>
    <property type="evidence" value="ECO:0007669"/>
    <property type="project" value="TreeGrafter"/>
</dbReference>
<gene>
    <name evidence="10" type="ORF">BOLC1T02963H</name>
</gene>
<dbReference type="SUPFAM" id="SSF53474">
    <property type="entry name" value="alpha/beta-Hydrolases"/>
    <property type="match status" value="1"/>
</dbReference>
<accession>A0A3P6FRQ2</accession>
<dbReference type="PROSITE" id="PS00560">
    <property type="entry name" value="CARBOXYPEPT_SER_HIS"/>
    <property type="match status" value="1"/>
</dbReference>
<dbReference type="EC" id="2.3.1.41" evidence="2"/>
<keyword evidence="6" id="KW-0378">Hydrolase</keyword>
<dbReference type="PANTHER" id="PTHR11712">
    <property type="entry name" value="POLYKETIDE SYNTHASE-RELATED"/>
    <property type="match status" value="1"/>
</dbReference>
<comment type="similarity">
    <text evidence="1">Belongs to the peptidase S10 family.</text>
</comment>
<dbReference type="InterPro" id="IPR029058">
    <property type="entry name" value="AB_hydrolase_fold"/>
</dbReference>
<evidence type="ECO:0000259" key="9">
    <source>
        <dbReference type="Pfam" id="PF00109"/>
    </source>
</evidence>